<sequence>MHLHNSPASLESAVSLENPQIIDLRAIFVKTFDRLSTPGFTLDLELSCLLVYISGG</sequence>
<proteinExistence type="predicted"/>
<dbReference type="EMBL" id="BDQG01000001">
    <property type="protein sequence ID" value="GAW66002.1"/>
    <property type="molecule type" value="Genomic_DNA"/>
</dbReference>
<gene>
    <name evidence="1" type="ORF">GPEL0_01r1164</name>
</gene>
<protein>
    <submittedName>
        <fullName evidence="1">Uncharacterized protein</fullName>
    </submittedName>
</protein>
<evidence type="ECO:0000313" key="2">
    <source>
        <dbReference type="Proteomes" id="UP000194153"/>
    </source>
</evidence>
<organism evidence="1 2">
    <name type="scientific">Geoanaerobacter pelophilus</name>
    <dbReference type="NCBI Taxonomy" id="60036"/>
    <lineage>
        <taxon>Bacteria</taxon>
        <taxon>Pseudomonadati</taxon>
        <taxon>Thermodesulfobacteriota</taxon>
        <taxon>Desulfuromonadia</taxon>
        <taxon>Geobacterales</taxon>
        <taxon>Geobacteraceae</taxon>
        <taxon>Geoanaerobacter</taxon>
    </lineage>
</organism>
<dbReference type="Proteomes" id="UP000194153">
    <property type="component" value="Unassembled WGS sequence"/>
</dbReference>
<keyword evidence="2" id="KW-1185">Reference proteome</keyword>
<evidence type="ECO:0000313" key="1">
    <source>
        <dbReference type="EMBL" id="GAW66002.1"/>
    </source>
</evidence>
<reference evidence="1 2" key="1">
    <citation type="submission" date="2017-04" db="EMBL/GenBank/DDBJ databases">
        <authorList>
            <consortium name="Geobacter pelophilus Genome Sequencing"/>
            <person name="Aoyagi T."/>
            <person name="Koike H."/>
            <person name="Hori T."/>
        </authorList>
    </citation>
    <scope>NUCLEOTIDE SEQUENCE [LARGE SCALE GENOMIC DNA]</scope>
    <source>
        <strain evidence="1 2">Drf2</strain>
    </source>
</reference>
<reference evidence="2" key="2">
    <citation type="submission" date="2017-05" db="EMBL/GenBank/DDBJ databases">
        <title>Draft genome sequence of Geobacter pelophilus, a iron(III)-reducing bacteria.</title>
        <authorList>
            <person name="Aoyagi T."/>
            <person name="Koike H."/>
            <person name="Morita T."/>
            <person name="Sato Y."/>
            <person name="Habe H."/>
            <person name="Hori T."/>
        </authorList>
    </citation>
    <scope>NUCLEOTIDE SEQUENCE [LARGE SCALE GENOMIC DNA]</scope>
    <source>
        <strain evidence="2">Drf2</strain>
    </source>
</reference>
<name>A0ABQ0MG16_9BACT</name>
<comment type="caution">
    <text evidence="1">The sequence shown here is derived from an EMBL/GenBank/DDBJ whole genome shotgun (WGS) entry which is preliminary data.</text>
</comment>
<accession>A0ABQ0MG16</accession>